<keyword evidence="6" id="KW-0326">Glycosidase</keyword>
<feature type="signal peptide" evidence="9">
    <location>
        <begin position="1"/>
        <end position="19"/>
    </location>
</feature>
<proteinExistence type="inferred from homology"/>
<keyword evidence="4 9" id="KW-0732">Signal</keyword>
<evidence type="ECO:0000256" key="2">
    <source>
        <dbReference type="ARBA" id="ARBA00006055"/>
    </source>
</evidence>
<name>A0A0H5C357_CYBJN</name>
<dbReference type="PANTHER" id="PTHR31737">
    <property type="entry name" value="PROTEIN TOS1"/>
    <property type="match status" value="1"/>
</dbReference>
<feature type="domain" description="Cell wall protein YJL171C/Tos1 N-terminal" evidence="11">
    <location>
        <begin position="34"/>
        <end position="96"/>
    </location>
</feature>
<evidence type="ECO:0000256" key="5">
    <source>
        <dbReference type="ARBA" id="ARBA00022801"/>
    </source>
</evidence>
<reference evidence="13" key="1">
    <citation type="journal article" date="2015" name="J. Biotechnol.">
        <title>The structure of the Cyberlindnera jadinii genome and its relation to Candida utilis analyzed by the occurrence of single nucleotide polymorphisms.</title>
        <authorList>
            <person name="Rupp O."/>
            <person name="Brinkrolf K."/>
            <person name="Buerth C."/>
            <person name="Kunigo M."/>
            <person name="Schneider J."/>
            <person name="Jaenicke S."/>
            <person name="Goesmann A."/>
            <person name="Puehler A."/>
            <person name="Jaeger K.-E."/>
            <person name="Ernst J.F."/>
        </authorList>
    </citation>
    <scope>NUCLEOTIDE SEQUENCE [LARGE SCALE GENOMIC DNA]</scope>
    <source>
        <strain evidence="13">ATCC 18201 / CBS 1600 / BCRC 20928 / JCM 3617 / NBRC 0987 / NRRL Y-1542</strain>
    </source>
</reference>
<dbReference type="AlphaFoldDB" id="A0A0H5C357"/>
<dbReference type="GO" id="GO:0042973">
    <property type="term" value="F:glucan endo-1,3-beta-D-glucosidase activity"/>
    <property type="evidence" value="ECO:0007669"/>
    <property type="project" value="UniProtKB-EC"/>
</dbReference>
<gene>
    <name evidence="12" type="primary">TOS1</name>
    <name evidence="12" type="ORF">BN1211_2568</name>
</gene>
<evidence type="ECO:0000256" key="6">
    <source>
        <dbReference type="ARBA" id="ARBA00023295"/>
    </source>
</evidence>
<evidence type="ECO:0000256" key="7">
    <source>
        <dbReference type="ARBA" id="ARBA00023316"/>
    </source>
</evidence>
<dbReference type="EC" id="3.2.1.39" evidence="3"/>
<dbReference type="Proteomes" id="UP000038830">
    <property type="component" value="Unassembled WGS sequence"/>
</dbReference>
<dbReference type="EMBL" id="CDQK01000003">
    <property type="protein sequence ID" value="CEP22261.1"/>
    <property type="molecule type" value="Genomic_DNA"/>
</dbReference>
<dbReference type="GO" id="GO:0071555">
    <property type="term" value="P:cell wall organization"/>
    <property type="evidence" value="ECO:0007669"/>
    <property type="project" value="UniProtKB-KW"/>
</dbReference>
<protein>
    <recommendedName>
        <fullName evidence="3">glucan endo-1,3-beta-D-glucosidase</fullName>
        <ecNumber evidence="3">3.2.1.39</ecNumber>
    </recommendedName>
</protein>
<dbReference type="PANTHER" id="PTHR31737:SF2">
    <property type="entry name" value="PROTEIN TOS1"/>
    <property type="match status" value="1"/>
</dbReference>
<comment type="catalytic activity">
    <reaction evidence="1">
        <text>Hydrolysis of (1-&gt;3)-beta-D-glucosidic linkages in (1-&gt;3)-beta-D-glucans.</text>
        <dbReference type="EC" id="3.2.1.39"/>
    </reaction>
</comment>
<evidence type="ECO:0000256" key="8">
    <source>
        <dbReference type="SAM" id="MobiDB-lite"/>
    </source>
</evidence>
<feature type="domain" description="Cell wall protein YJL171C/Tos1 C-terminal" evidence="10">
    <location>
        <begin position="222"/>
        <end position="449"/>
    </location>
</feature>
<evidence type="ECO:0000259" key="11">
    <source>
        <dbReference type="Pfam" id="PF10290"/>
    </source>
</evidence>
<evidence type="ECO:0000256" key="3">
    <source>
        <dbReference type="ARBA" id="ARBA00012780"/>
    </source>
</evidence>
<evidence type="ECO:0000256" key="4">
    <source>
        <dbReference type="ARBA" id="ARBA00022729"/>
    </source>
</evidence>
<evidence type="ECO:0000256" key="9">
    <source>
        <dbReference type="SAM" id="SignalP"/>
    </source>
</evidence>
<accession>A0A0H5C357</accession>
<keyword evidence="5" id="KW-0378">Hydrolase</keyword>
<evidence type="ECO:0000256" key="1">
    <source>
        <dbReference type="ARBA" id="ARBA00000382"/>
    </source>
</evidence>
<dbReference type="PROSITE" id="PS51257">
    <property type="entry name" value="PROKAR_LIPOPROTEIN"/>
    <property type="match status" value="1"/>
</dbReference>
<organism evidence="12 13">
    <name type="scientific">Cyberlindnera jadinii (strain ATCC 18201 / CBS 1600 / BCRC 20928 / JCM 3617 / NBRC 0987 / NRRL Y-1542)</name>
    <name type="common">Torula yeast</name>
    <name type="synonym">Candida utilis</name>
    <dbReference type="NCBI Taxonomy" id="983966"/>
    <lineage>
        <taxon>Eukaryota</taxon>
        <taxon>Fungi</taxon>
        <taxon>Dikarya</taxon>
        <taxon>Ascomycota</taxon>
        <taxon>Saccharomycotina</taxon>
        <taxon>Saccharomycetes</taxon>
        <taxon>Phaffomycetales</taxon>
        <taxon>Phaffomycetaceae</taxon>
        <taxon>Cyberlindnera</taxon>
    </lineage>
</organism>
<evidence type="ECO:0000313" key="13">
    <source>
        <dbReference type="Proteomes" id="UP000038830"/>
    </source>
</evidence>
<dbReference type="GO" id="GO:0009277">
    <property type="term" value="C:fungal-type cell wall"/>
    <property type="evidence" value="ECO:0007669"/>
    <property type="project" value="TreeGrafter"/>
</dbReference>
<dbReference type="Pfam" id="PF10290">
    <property type="entry name" value="YJL171C_Tos1_N"/>
    <property type="match status" value="1"/>
</dbReference>
<feature type="region of interest" description="Disordered" evidence="8">
    <location>
        <begin position="167"/>
        <end position="216"/>
    </location>
</feature>
<dbReference type="InterPro" id="IPR018805">
    <property type="entry name" value="YJL171C/Tos1_C"/>
</dbReference>
<feature type="chain" id="PRO_5005217262" description="glucan endo-1,3-beta-D-glucosidase" evidence="9">
    <location>
        <begin position="20"/>
        <end position="460"/>
    </location>
</feature>
<evidence type="ECO:0000259" key="10">
    <source>
        <dbReference type="Pfam" id="PF10287"/>
    </source>
</evidence>
<keyword evidence="7" id="KW-0961">Cell wall biogenesis/degradation</keyword>
<dbReference type="InterPro" id="IPR018807">
    <property type="entry name" value="YJL171C/Tos1_N"/>
</dbReference>
<dbReference type="Pfam" id="PF10287">
    <property type="entry name" value="YJL171C_Tos1_C"/>
    <property type="match status" value="1"/>
</dbReference>
<comment type="similarity">
    <text evidence="2">Belongs to the PGA52 family.</text>
</comment>
<evidence type="ECO:0000313" key="12">
    <source>
        <dbReference type="EMBL" id="CEP22261.1"/>
    </source>
</evidence>
<sequence length="460" mass="48056">MRFSTAVLVSIFTAITASASCSYEGGNYFCSNVDAITYENVGYSGTYKDVTNMDETTCQCSQESVSFSGSNSPLDEQLSVHFRGPLRLLQFGFYSPSSTSSKKKRDLVEEDCSTTKHIHHAHKREPATQIVAVTETVYVNADGEVVTQNTQATSQQTTTTLIGGTAAGTASSQNTANTANTVSTVNTNTATTASPTTTGTTSTSSTSSTSATATSTAGTDSAWVRSSYYTPGSTDNCVFLNTLGGSSSGVFSTCFGNSLSYCSADGSSAASSAQALNDVLLTSDQEYAIFSGEACSGSSCGYYRSGIPAYEGFGGSEKIFVFEFEMPHEDGASGSNPDMPAIWLLNAKIPRTLQYGDATCSCWSTGCGELDLFEVLLEGDERLISHLHDGQGNDGTSYGGGGSQDYFTRPTSGSMKGAVIFSGSSITLVKLDDSTTFGSGLSADTVNEWLATEGAVAQLV</sequence>